<dbReference type="InterPro" id="IPR003004">
    <property type="entry name" value="GspF/PilC"/>
</dbReference>
<dbReference type="InterPro" id="IPR018076">
    <property type="entry name" value="T2SS_GspF_dom"/>
</dbReference>
<dbReference type="GO" id="GO:0005886">
    <property type="term" value="C:plasma membrane"/>
    <property type="evidence" value="ECO:0007669"/>
    <property type="project" value="UniProtKB-SubCell"/>
</dbReference>
<feature type="domain" description="Type II secretion system protein GspF" evidence="11">
    <location>
        <begin position="67"/>
        <end position="190"/>
    </location>
</feature>
<comment type="similarity">
    <text evidence="2 9">Belongs to the GSP F family.</text>
</comment>
<feature type="transmembrane region" description="Helical" evidence="10">
    <location>
        <begin position="166"/>
        <end position="186"/>
    </location>
</feature>
<dbReference type="RefSeq" id="WP_038410886.1">
    <property type="nucleotide sequence ID" value="NZ_CP009455.1"/>
</dbReference>
<dbReference type="PRINTS" id="PR00812">
    <property type="entry name" value="BCTERIALGSPF"/>
</dbReference>
<dbReference type="InterPro" id="IPR001992">
    <property type="entry name" value="T2SS_GspF/T4SS_PilC_CS"/>
</dbReference>
<protein>
    <submittedName>
        <fullName evidence="12">Type II secretion system protein F</fullName>
    </submittedName>
</protein>
<keyword evidence="7 10" id="KW-1133">Transmembrane helix</keyword>
<dbReference type="Gene3D" id="1.20.81.30">
    <property type="entry name" value="Type II secretion system (T2SS), domain F"/>
    <property type="match status" value="2"/>
</dbReference>
<evidence type="ECO:0000256" key="1">
    <source>
        <dbReference type="ARBA" id="ARBA00004429"/>
    </source>
</evidence>
<gene>
    <name evidence="12" type="ORF">LK03_02240</name>
</gene>
<dbReference type="PANTHER" id="PTHR30012:SF7">
    <property type="entry name" value="PROTEIN TRANSPORT PROTEIN HOFC HOMOLOG"/>
    <property type="match status" value="1"/>
</dbReference>
<evidence type="ECO:0000256" key="4">
    <source>
        <dbReference type="ARBA" id="ARBA00022475"/>
    </source>
</evidence>
<keyword evidence="5" id="KW-0997">Cell inner membrane</keyword>
<accession>A0A089WFW4</accession>
<dbReference type="Proteomes" id="UP000029493">
    <property type="component" value="Chromosome"/>
</dbReference>
<comment type="subcellular location">
    <subcellularLocation>
        <location evidence="1 9">Cell inner membrane</location>
        <topology evidence="1 9">Multi-pass membrane protein</topology>
    </subcellularLocation>
</comment>
<dbReference type="EMBL" id="CP009455">
    <property type="protein sequence ID" value="AIR88135.1"/>
    <property type="molecule type" value="Genomic_DNA"/>
</dbReference>
<dbReference type="PROSITE" id="PS00874">
    <property type="entry name" value="T2SP_F"/>
    <property type="match status" value="1"/>
</dbReference>
<name>A0A089WFW4_9PSED</name>
<keyword evidence="13" id="KW-1185">Reference proteome</keyword>
<dbReference type="AlphaFoldDB" id="A0A089WFW4"/>
<evidence type="ECO:0000256" key="5">
    <source>
        <dbReference type="ARBA" id="ARBA00022519"/>
    </source>
</evidence>
<feature type="transmembrane region" description="Helical" evidence="10">
    <location>
        <begin position="316"/>
        <end position="338"/>
    </location>
</feature>
<dbReference type="Pfam" id="PF00482">
    <property type="entry name" value="T2SSF"/>
    <property type="match status" value="2"/>
</dbReference>
<feature type="transmembrane region" description="Helical" evidence="10">
    <location>
        <begin position="374"/>
        <end position="395"/>
    </location>
</feature>
<dbReference type="STRING" id="157783.LK03_02240"/>
<evidence type="ECO:0000256" key="10">
    <source>
        <dbReference type="SAM" id="Phobius"/>
    </source>
</evidence>
<organism evidence="12 13">
    <name type="scientific">Pseudomonas cremoricolorata</name>
    <dbReference type="NCBI Taxonomy" id="157783"/>
    <lineage>
        <taxon>Bacteria</taxon>
        <taxon>Pseudomonadati</taxon>
        <taxon>Pseudomonadota</taxon>
        <taxon>Gammaproteobacteria</taxon>
        <taxon>Pseudomonadales</taxon>
        <taxon>Pseudomonadaceae</taxon>
        <taxon>Pseudomonas</taxon>
    </lineage>
</organism>
<dbReference type="eggNOG" id="COG1459">
    <property type="taxonomic scope" value="Bacteria"/>
</dbReference>
<keyword evidence="6 9" id="KW-0812">Transmembrane</keyword>
<dbReference type="InterPro" id="IPR042094">
    <property type="entry name" value="T2SS_GspF_sf"/>
</dbReference>
<dbReference type="OrthoDB" id="9805682at2"/>
<evidence type="ECO:0000313" key="13">
    <source>
        <dbReference type="Proteomes" id="UP000029493"/>
    </source>
</evidence>
<dbReference type="PANTHER" id="PTHR30012">
    <property type="entry name" value="GENERAL SECRETION PATHWAY PROTEIN"/>
    <property type="match status" value="1"/>
</dbReference>
<sequence length="401" mass="43183">MTQVVQQFAWEGVDAQGVAVSGQAAGRSSTWVRARLQARGIEVAWVRSASARQWRWPQRGKADAAGFSRQLATLLNAGIPLLQSFEVMGRAGADARMAALLQRLREQVAGGLALADALRQHPAWFDALYCNLVRVGEQAGTLERQLEQLATMLEQRQAMLRKVRKAMMYPLILLLTGLGVAALLLLEVVPRFQGLFASFDKALPPFTQAVIDVSTLLGEHAIGLLLVLSVGACAGRLLYRRYAPARQWLLQRSFALPVLGGLRRDAALARFSRSLATSYGAGVALLDALDSVAAASGDELHEQAIRRLRSGMANGLGLSQAMSGSTLFPPMLVQMVAIGESSGTLDLMLDKAAQHYEARVSQVLDQLGTLLEPAVVLILGVLVGGLVVAMYLPIFQMGSLF</sequence>
<evidence type="ECO:0000259" key="11">
    <source>
        <dbReference type="Pfam" id="PF00482"/>
    </source>
</evidence>
<dbReference type="GO" id="GO:0015628">
    <property type="term" value="P:protein secretion by the type II secretion system"/>
    <property type="evidence" value="ECO:0007669"/>
    <property type="project" value="TreeGrafter"/>
</dbReference>
<evidence type="ECO:0000256" key="7">
    <source>
        <dbReference type="ARBA" id="ARBA00022989"/>
    </source>
</evidence>
<evidence type="ECO:0000256" key="9">
    <source>
        <dbReference type="RuleBase" id="RU003923"/>
    </source>
</evidence>
<feature type="transmembrane region" description="Helical" evidence="10">
    <location>
        <begin position="221"/>
        <end position="239"/>
    </location>
</feature>
<feature type="domain" description="Type II secretion system protein GspF" evidence="11">
    <location>
        <begin position="271"/>
        <end position="393"/>
    </location>
</feature>
<proteinExistence type="inferred from homology"/>
<keyword evidence="4" id="KW-1003">Cell membrane</keyword>
<reference evidence="12 13" key="1">
    <citation type="submission" date="2014-09" db="EMBL/GenBank/DDBJ databases">
        <authorList>
            <person name="Chan K.-G."/>
        </authorList>
    </citation>
    <scope>NUCLEOTIDE SEQUENCE [LARGE SCALE GENOMIC DNA]</scope>
    <source>
        <strain evidence="12 13">ND07</strain>
    </source>
</reference>
<evidence type="ECO:0000256" key="6">
    <source>
        <dbReference type="ARBA" id="ARBA00022692"/>
    </source>
</evidence>
<evidence type="ECO:0000313" key="12">
    <source>
        <dbReference type="EMBL" id="AIR88135.1"/>
    </source>
</evidence>
<evidence type="ECO:0000256" key="8">
    <source>
        <dbReference type="ARBA" id="ARBA00023136"/>
    </source>
</evidence>
<dbReference type="FunFam" id="1.20.81.30:FF:000001">
    <property type="entry name" value="Type II secretion system protein F"/>
    <property type="match status" value="2"/>
</dbReference>
<keyword evidence="8 10" id="KW-0472">Membrane</keyword>
<keyword evidence="3 9" id="KW-0813">Transport</keyword>
<evidence type="ECO:0000256" key="3">
    <source>
        <dbReference type="ARBA" id="ARBA00022448"/>
    </source>
</evidence>
<dbReference type="KEGG" id="psw:LK03_02240"/>
<evidence type="ECO:0000256" key="2">
    <source>
        <dbReference type="ARBA" id="ARBA00005745"/>
    </source>
</evidence>